<organism evidence="2">
    <name type="scientific">marine metagenome</name>
    <dbReference type="NCBI Taxonomy" id="408172"/>
    <lineage>
        <taxon>unclassified sequences</taxon>
        <taxon>metagenomes</taxon>
        <taxon>ecological metagenomes</taxon>
    </lineage>
</organism>
<sequence>MYSDIDEQVIIERDCEATLIPFGNKITLKKGEEGHITQALGGSYTVMIRGNLARVEGKDADAIGKTPQTQPWLEEVEPNGRANEKSVWEAMKTCYDPEIPVNVVDLGLVYSCEISDEDSGGSLVKVKMTLTAPGCGMGDMIATEVKQKIEGIPGVS</sequence>
<dbReference type="AlphaFoldDB" id="A0A382KAV9"/>
<accession>A0A382KAV9</accession>
<evidence type="ECO:0000313" key="2">
    <source>
        <dbReference type="EMBL" id="SVC21126.1"/>
    </source>
</evidence>
<dbReference type="Gene3D" id="3.30.300.130">
    <property type="entry name" value="Fe-S cluster assembly (FSCA)"/>
    <property type="match status" value="1"/>
</dbReference>
<name>A0A382KAV9_9ZZZZ</name>
<reference evidence="2" key="1">
    <citation type="submission" date="2018-05" db="EMBL/GenBank/DDBJ databases">
        <authorList>
            <person name="Lanie J.A."/>
            <person name="Ng W.-L."/>
            <person name="Kazmierczak K.M."/>
            <person name="Andrzejewski T.M."/>
            <person name="Davidsen T.M."/>
            <person name="Wayne K.J."/>
            <person name="Tettelin H."/>
            <person name="Glass J.I."/>
            <person name="Rusch D."/>
            <person name="Podicherti R."/>
            <person name="Tsui H.-C.T."/>
            <person name="Winkler M.E."/>
        </authorList>
    </citation>
    <scope>NUCLEOTIDE SEQUENCE</scope>
</reference>
<dbReference type="InterPro" id="IPR002744">
    <property type="entry name" value="MIP18-like"/>
</dbReference>
<dbReference type="InterPro" id="IPR034904">
    <property type="entry name" value="FSCA_dom_sf"/>
</dbReference>
<dbReference type="PANTHER" id="PTHR42831:SF1">
    <property type="entry name" value="FE-S PROTEIN MATURATION AUXILIARY FACTOR YITW"/>
    <property type="match status" value="1"/>
</dbReference>
<protein>
    <recommendedName>
        <fullName evidence="1">MIP18 family-like domain-containing protein</fullName>
    </recommendedName>
</protein>
<proteinExistence type="predicted"/>
<dbReference type="EMBL" id="UINC01079281">
    <property type="protein sequence ID" value="SVC21126.1"/>
    <property type="molecule type" value="Genomic_DNA"/>
</dbReference>
<dbReference type="PANTHER" id="PTHR42831">
    <property type="entry name" value="FE-S PROTEIN MATURATION AUXILIARY FACTOR YITW"/>
    <property type="match status" value="1"/>
</dbReference>
<gene>
    <name evidence="2" type="ORF">METZ01_LOCUS273980</name>
</gene>
<feature type="non-terminal residue" evidence="2">
    <location>
        <position position="156"/>
    </location>
</feature>
<feature type="domain" description="MIP18 family-like" evidence="1">
    <location>
        <begin position="85"/>
        <end position="155"/>
    </location>
</feature>
<dbReference type="Pfam" id="PF01883">
    <property type="entry name" value="FeS_assembly_P"/>
    <property type="match status" value="1"/>
</dbReference>
<dbReference type="SUPFAM" id="SSF117916">
    <property type="entry name" value="Fe-S cluster assembly (FSCA) domain-like"/>
    <property type="match status" value="1"/>
</dbReference>
<evidence type="ECO:0000259" key="1">
    <source>
        <dbReference type="Pfam" id="PF01883"/>
    </source>
</evidence>
<dbReference type="InterPro" id="IPR052339">
    <property type="entry name" value="Fe-S_Maturation_MIP18"/>
</dbReference>